<evidence type="ECO:0000256" key="9">
    <source>
        <dbReference type="ARBA" id="ARBA00038080"/>
    </source>
</evidence>
<evidence type="ECO:0000256" key="10">
    <source>
        <dbReference type="SAM" id="MobiDB-lite"/>
    </source>
</evidence>
<accession>A0AAV1WZJ5</accession>
<keyword evidence="7" id="KW-0175">Coiled coil</keyword>
<evidence type="ECO:0000313" key="11">
    <source>
        <dbReference type="EMBL" id="CAL0314829.1"/>
    </source>
</evidence>
<evidence type="ECO:0000256" key="8">
    <source>
        <dbReference type="ARBA" id="ARBA00023136"/>
    </source>
</evidence>
<feature type="region of interest" description="Disordered" evidence="10">
    <location>
        <begin position="98"/>
        <end position="138"/>
    </location>
</feature>
<gene>
    <name evidence="11" type="ORF">LLUT_LOCUS15889</name>
</gene>
<keyword evidence="4" id="KW-0812">Transmembrane</keyword>
<keyword evidence="5" id="KW-0256">Endoplasmic reticulum</keyword>
<feature type="compositionally biased region" description="Basic and acidic residues" evidence="10">
    <location>
        <begin position="117"/>
        <end position="134"/>
    </location>
</feature>
<evidence type="ECO:0000313" key="12">
    <source>
        <dbReference type="Proteomes" id="UP001497480"/>
    </source>
</evidence>
<evidence type="ECO:0000256" key="5">
    <source>
        <dbReference type="ARBA" id="ARBA00022824"/>
    </source>
</evidence>
<evidence type="ECO:0000256" key="3">
    <source>
        <dbReference type="ARBA" id="ARBA00022475"/>
    </source>
</evidence>
<dbReference type="PANTHER" id="PTHR32219">
    <property type="entry name" value="RNA-BINDING PROTEIN YLMH-RELATED"/>
    <property type="match status" value="1"/>
</dbReference>
<sequence>MEVDVEGSVVGAEVQNGLAEPKLSDCSKEKEVPVERQVGSKQENFEETIHEPVIGEKHSAINSTDIAVDSNVISDMSGNELESKAEPSTDISNLKNIAAESKPEPSHQGDISVEGGNHGEADSRPKQEGSERTARVSFKSKCQELDSVKSTMNRLNNTISVGDIDNKIRNMEHMIQHETLPLNEEKQLIRQIKQLKQNRGEISSIIGKQDQSQQSTEQNDSIEEQTKRSVHLKKELDLLRNNLQKAETATKVAQKKYDDEWDKLSELQGRFNVADRIRQEAYTNLRALKSELHEKLYCVITKGQELAAGGKKEELQSFCIDKAINEFSDVV</sequence>
<dbReference type="GO" id="GO:0005789">
    <property type="term" value="C:endoplasmic reticulum membrane"/>
    <property type="evidence" value="ECO:0007669"/>
    <property type="project" value="UniProtKB-SubCell"/>
</dbReference>
<proteinExistence type="inferred from homology"/>
<name>A0AAV1WZJ5_LUPLU</name>
<evidence type="ECO:0000256" key="4">
    <source>
        <dbReference type="ARBA" id="ARBA00022692"/>
    </source>
</evidence>
<feature type="region of interest" description="Disordered" evidence="10">
    <location>
        <begin position="204"/>
        <end position="227"/>
    </location>
</feature>
<evidence type="ECO:0000256" key="6">
    <source>
        <dbReference type="ARBA" id="ARBA00022989"/>
    </source>
</evidence>
<dbReference type="AlphaFoldDB" id="A0AAV1WZJ5"/>
<keyword evidence="6" id="KW-1133">Transmembrane helix</keyword>
<feature type="compositionally biased region" description="Polar residues" evidence="10">
    <location>
        <begin position="209"/>
        <end position="219"/>
    </location>
</feature>
<dbReference type="InterPro" id="IPR055282">
    <property type="entry name" value="PPI1-4"/>
</dbReference>
<organism evidence="11 12">
    <name type="scientific">Lupinus luteus</name>
    <name type="common">European yellow lupine</name>
    <dbReference type="NCBI Taxonomy" id="3873"/>
    <lineage>
        <taxon>Eukaryota</taxon>
        <taxon>Viridiplantae</taxon>
        <taxon>Streptophyta</taxon>
        <taxon>Embryophyta</taxon>
        <taxon>Tracheophyta</taxon>
        <taxon>Spermatophyta</taxon>
        <taxon>Magnoliopsida</taxon>
        <taxon>eudicotyledons</taxon>
        <taxon>Gunneridae</taxon>
        <taxon>Pentapetalae</taxon>
        <taxon>rosids</taxon>
        <taxon>fabids</taxon>
        <taxon>Fabales</taxon>
        <taxon>Fabaceae</taxon>
        <taxon>Papilionoideae</taxon>
        <taxon>50 kb inversion clade</taxon>
        <taxon>genistoids sensu lato</taxon>
        <taxon>core genistoids</taxon>
        <taxon>Genisteae</taxon>
        <taxon>Lupinus</taxon>
    </lineage>
</organism>
<dbReference type="GO" id="GO:0005886">
    <property type="term" value="C:plasma membrane"/>
    <property type="evidence" value="ECO:0007669"/>
    <property type="project" value="UniProtKB-SubCell"/>
</dbReference>
<feature type="compositionally biased region" description="Basic and acidic residues" evidence="10">
    <location>
        <begin position="22"/>
        <end position="34"/>
    </location>
</feature>
<feature type="compositionally biased region" description="Basic and acidic residues" evidence="10">
    <location>
        <begin position="43"/>
        <end position="59"/>
    </location>
</feature>
<feature type="region of interest" description="Disordered" evidence="10">
    <location>
        <begin position="1"/>
        <end position="62"/>
    </location>
</feature>
<dbReference type="Proteomes" id="UP001497480">
    <property type="component" value="Unassembled WGS sequence"/>
</dbReference>
<dbReference type="PANTHER" id="PTHR32219:SF3">
    <property type="entry name" value="CALPONIN-LIKE DOMAIN PROTEIN"/>
    <property type="match status" value="1"/>
</dbReference>
<comment type="subcellular location">
    <subcellularLocation>
        <location evidence="1">Cell membrane</location>
        <topology evidence="1">Single-pass membrane protein</topology>
    </subcellularLocation>
    <subcellularLocation>
        <location evidence="2">Endoplasmic reticulum membrane</location>
        <topology evidence="2">Single-pass membrane protein</topology>
    </subcellularLocation>
</comment>
<evidence type="ECO:0000256" key="7">
    <source>
        <dbReference type="ARBA" id="ARBA00023054"/>
    </source>
</evidence>
<evidence type="ECO:0000256" key="2">
    <source>
        <dbReference type="ARBA" id="ARBA00004389"/>
    </source>
</evidence>
<comment type="caution">
    <text evidence="11">The sequence shown here is derived from an EMBL/GenBank/DDBJ whole genome shotgun (WGS) entry which is preliminary data.</text>
</comment>
<keyword evidence="12" id="KW-1185">Reference proteome</keyword>
<protein>
    <submittedName>
        <fullName evidence="11">Uncharacterized protein</fullName>
    </submittedName>
</protein>
<dbReference type="EMBL" id="CAXHTB010000011">
    <property type="protein sequence ID" value="CAL0314829.1"/>
    <property type="molecule type" value="Genomic_DNA"/>
</dbReference>
<evidence type="ECO:0000256" key="1">
    <source>
        <dbReference type="ARBA" id="ARBA00004162"/>
    </source>
</evidence>
<comment type="similarity">
    <text evidence="9">Belongs to the plant Proton pump-interactor protein family.</text>
</comment>
<reference evidence="11 12" key="1">
    <citation type="submission" date="2024-03" db="EMBL/GenBank/DDBJ databases">
        <authorList>
            <person name="Martinez-Hernandez J."/>
        </authorList>
    </citation>
    <scope>NUCLEOTIDE SEQUENCE [LARGE SCALE GENOMIC DNA]</scope>
</reference>
<keyword evidence="3" id="KW-1003">Cell membrane</keyword>
<keyword evidence="8" id="KW-0472">Membrane</keyword>